<organism evidence="4 5">
    <name type="scientific">Homarus americanus</name>
    <name type="common">American lobster</name>
    <dbReference type="NCBI Taxonomy" id="6706"/>
    <lineage>
        <taxon>Eukaryota</taxon>
        <taxon>Metazoa</taxon>
        <taxon>Ecdysozoa</taxon>
        <taxon>Arthropoda</taxon>
        <taxon>Crustacea</taxon>
        <taxon>Multicrustacea</taxon>
        <taxon>Malacostraca</taxon>
        <taxon>Eumalacostraca</taxon>
        <taxon>Eucarida</taxon>
        <taxon>Decapoda</taxon>
        <taxon>Pleocyemata</taxon>
        <taxon>Astacidea</taxon>
        <taxon>Nephropoidea</taxon>
        <taxon>Nephropidae</taxon>
        <taxon>Homarus</taxon>
    </lineage>
</organism>
<keyword evidence="1" id="KW-0325">Glycoprotein</keyword>
<evidence type="ECO:0000259" key="3">
    <source>
        <dbReference type="Pfam" id="PF00135"/>
    </source>
</evidence>
<feature type="transmembrane region" description="Helical" evidence="2">
    <location>
        <begin position="6"/>
        <end position="27"/>
    </location>
</feature>
<reference evidence="4" key="1">
    <citation type="journal article" date="2021" name="Sci. Adv.">
        <title>The American lobster genome reveals insights on longevity, neural, and immune adaptations.</title>
        <authorList>
            <person name="Polinski J.M."/>
            <person name="Zimin A.V."/>
            <person name="Clark K.F."/>
            <person name="Kohn A.B."/>
            <person name="Sadowski N."/>
            <person name="Timp W."/>
            <person name="Ptitsyn A."/>
            <person name="Khanna P."/>
            <person name="Romanova D.Y."/>
            <person name="Williams P."/>
            <person name="Greenwood S.J."/>
            <person name="Moroz L.L."/>
            <person name="Walt D.R."/>
            <person name="Bodnar A.G."/>
        </authorList>
    </citation>
    <scope>NUCLEOTIDE SEQUENCE</scope>
    <source>
        <strain evidence="4">GMGI-L3</strain>
    </source>
</reference>
<dbReference type="Pfam" id="PF00135">
    <property type="entry name" value="COesterase"/>
    <property type="match status" value="1"/>
</dbReference>
<evidence type="ECO:0000313" key="5">
    <source>
        <dbReference type="Proteomes" id="UP000747542"/>
    </source>
</evidence>
<keyword evidence="5" id="KW-1185">Reference proteome</keyword>
<evidence type="ECO:0000313" key="4">
    <source>
        <dbReference type="EMBL" id="KAG7153304.1"/>
    </source>
</evidence>
<feature type="domain" description="Carboxylesterase type B" evidence="3">
    <location>
        <begin position="58"/>
        <end position="580"/>
    </location>
</feature>
<dbReference type="InterPro" id="IPR002018">
    <property type="entry name" value="CarbesteraseB"/>
</dbReference>
<dbReference type="EMBL" id="JAHLQT010047199">
    <property type="protein sequence ID" value="KAG7153304.1"/>
    <property type="molecule type" value="Genomic_DNA"/>
</dbReference>
<dbReference type="SUPFAM" id="SSF53474">
    <property type="entry name" value="alpha/beta-Hydrolases"/>
    <property type="match status" value="1"/>
</dbReference>
<keyword evidence="2" id="KW-1133">Transmembrane helix</keyword>
<dbReference type="Proteomes" id="UP000747542">
    <property type="component" value="Unassembled WGS sequence"/>
</dbReference>
<sequence>MVVVVVVVVVVAVVVSVVVVVVVVGMWTGIVVRVVMVALVTVEVKAATKTRPLEATVRVQLTQGVITGSREEATEGRYFYNFKGIPYAQPPVGSLRFKDPVAAGGWSQPRDGSISPPFCPQPSFAASVQGKKQVLGSEDCLYLNPRASGLPVMVWFHGGAFTSGGSGYYPSLPLLTKDIILVVVQYRLGVLGFLSTEDLVLPGNLGLKDQLLALRWVQDNIGKLGGDSNKVTIFGESAGAASAHMHVLSPKAKGLFNRAILQSGSSLSPWALMDNHKQVAAKLGDLLGCSAADSLPSAIDSYQLLSCLQQLPVDKLIFPPIPDPVGWNGWQTVFLPRVDGDILPDHPANLLRSGRYNKVDLISGITQHEGSFYSSSVVFDKEKIDEIEHNFTTAGPVSMYFREWEDDPEYMASRAYYHYLGEEKITEEKAEEFTELLSDNYFRAVHEETAQFHTVWEATTCHTVYKYVLQHRGQHSFTDLRTSYQNTTIHENCVGHADDLQYLFNVLPNIYPPLERPADLFMRQIMVTLWTNFAATGNPTPDGSLGFRWWPTTQSRQWYLALTTSPTMTDDLPDKDLEFWNNMPTKKNKLLYPERFLTNQTCLVSPGW</sequence>
<keyword evidence="2" id="KW-0812">Transmembrane</keyword>
<protein>
    <submittedName>
        <fullName evidence="4">Venom carboxylesterase-6-like 4</fullName>
    </submittedName>
</protein>
<proteinExistence type="predicted"/>
<dbReference type="Gene3D" id="3.40.50.1820">
    <property type="entry name" value="alpha/beta hydrolase"/>
    <property type="match status" value="1"/>
</dbReference>
<evidence type="ECO:0000256" key="1">
    <source>
        <dbReference type="ARBA" id="ARBA00023180"/>
    </source>
</evidence>
<dbReference type="InterPro" id="IPR029058">
    <property type="entry name" value="AB_hydrolase_fold"/>
</dbReference>
<accession>A0A8J5MFM6</accession>
<dbReference type="AlphaFoldDB" id="A0A8J5MFM6"/>
<comment type="caution">
    <text evidence="4">The sequence shown here is derived from an EMBL/GenBank/DDBJ whole genome shotgun (WGS) entry which is preliminary data.</text>
</comment>
<dbReference type="PANTHER" id="PTHR11559">
    <property type="entry name" value="CARBOXYLESTERASE"/>
    <property type="match status" value="1"/>
</dbReference>
<keyword evidence="2" id="KW-0472">Membrane</keyword>
<name>A0A8J5MFM6_HOMAM</name>
<dbReference type="InterPro" id="IPR050309">
    <property type="entry name" value="Type-B_Carboxylest/Lipase"/>
</dbReference>
<evidence type="ECO:0000256" key="2">
    <source>
        <dbReference type="SAM" id="Phobius"/>
    </source>
</evidence>
<gene>
    <name evidence="4" type="ORF">Hamer_G010600</name>
</gene>